<reference evidence="1" key="1">
    <citation type="submission" date="2021-01" db="EMBL/GenBank/DDBJ databases">
        <title>Whole genome shotgun sequence of Actinoplanes tereljensis NBRC 105297.</title>
        <authorList>
            <person name="Komaki H."/>
            <person name="Tamura T."/>
        </authorList>
    </citation>
    <scope>NUCLEOTIDE SEQUENCE</scope>
    <source>
        <strain evidence="1">NBRC 105297</strain>
    </source>
</reference>
<proteinExistence type="predicted"/>
<protein>
    <submittedName>
        <fullName evidence="1">Uncharacterized protein</fullName>
    </submittedName>
</protein>
<dbReference type="AlphaFoldDB" id="A0A919NI30"/>
<comment type="caution">
    <text evidence="1">The sequence shown here is derived from an EMBL/GenBank/DDBJ whole genome shotgun (WGS) entry which is preliminary data.</text>
</comment>
<accession>A0A919NI30</accession>
<dbReference type="EMBL" id="BOMY01000007">
    <property type="protein sequence ID" value="GIF18386.1"/>
    <property type="molecule type" value="Genomic_DNA"/>
</dbReference>
<sequence>MGETVGDDRALQRDHRPAVPAGTGHVLAVLNREVSHDTYVTAPAPAADVGPLRREVSDLLVGACIPSAALGAPAVSFLKG</sequence>
<evidence type="ECO:0000313" key="2">
    <source>
        <dbReference type="Proteomes" id="UP000623608"/>
    </source>
</evidence>
<organism evidence="1 2">
    <name type="scientific">Paractinoplanes tereljensis</name>
    <dbReference type="NCBI Taxonomy" id="571912"/>
    <lineage>
        <taxon>Bacteria</taxon>
        <taxon>Bacillati</taxon>
        <taxon>Actinomycetota</taxon>
        <taxon>Actinomycetes</taxon>
        <taxon>Micromonosporales</taxon>
        <taxon>Micromonosporaceae</taxon>
        <taxon>Paractinoplanes</taxon>
    </lineage>
</organism>
<name>A0A919NI30_9ACTN</name>
<dbReference type="Proteomes" id="UP000623608">
    <property type="component" value="Unassembled WGS sequence"/>
</dbReference>
<keyword evidence="2" id="KW-1185">Reference proteome</keyword>
<gene>
    <name evidence="1" type="ORF">Ate02nite_11160</name>
</gene>
<evidence type="ECO:0000313" key="1">
    <source>
        <dbReference type="EMBL" id="GIF18386.1"/>
    </source>
</evidence>